<dbReference type="PANTHER" id="PTHR30006:SF2">
    <property type="entry name" value="ABC TRANSPORTER SUBSTRATE-BINDING PROTEIN"/>
    <property type="match status" value="1"/>
</dbReference>
<dbReference type="PANTHER" id="PTHR30006">
    <property type="entry name" value="THIAMINE-BINDING PERIPLASMIC PROTEIN-RELATED"/>
    <property type="match status" value="1"/>
</dbReference>
<proteinExistence type="predicted"/>
<dbReference type="EMBL" id="CP165644">
    <property type="protein sequence ID" value="XDU67243.1"/>
    <property type="molecule type" value="Genomic_DNA"/>
</dbReference>
<feature type="domain" description="DUF1858" evidence="2">
    <location>
        <begin position="6"/>
        <end position="60"/>
    </location>
</feature>
<dbReference type="GO" id="GO:0030976">
    <property type="term" value="F:thiamine pyrophosphate binding"/>
    <property type="evidence" value="ECO:0007669"/>
    <property type="project" value="TreeGrafter"/>
</dbReference>
<organism evidence="3">
    <name type="scientific">Leptotrichia rugosa</name>
    <dbReference type="NCBI Taxonomy" id="3239302"/>
    <lineage>
        <taxon>Bacteria</taxon>
        <taxon>Fusobacteriati</taxon>
        <taxon>Fusobacteriota</taxon>
        <taxon>Fusobacteriia</taxon>
        <taxon>Fusobacteriales</taxon>
        <taxon>Leptotrichiaceae</taxon>
        <taxon>Leptotrichia</taxon>
    </lineage>
</organism>
<name>A0AB39VK44_9FUSO</name>
<dbReference type="RefSeq" id="WP_094079139.1">
    <property type="nucleotide sequence ID" value="NZ_CP165644.1"/>
</dbReference>
<dbReference type="Pfam" id="PF08984">
    <property type="entry name" value="DUF1858"/>
    <property type="match status" value="1"/>
</dbReference>
<evidence type="ECO:0000259" key="2">
    <source>
        <dbReference type="Pfam" id="PF08984"/>
    </source>
</evidence>
<dbReference type="Pfam" id="PF13343">
    <property type="entry name" value="SBP_bac_6"/>
    <property type="match status" value="1"/>
</dbReference>
<evidence type="ECO:0000313" key="3">
    <source>
        <dbReference type="EMBL" id="XDU67243.1"/>
    </source>
</evidence>
<dbReference type="GO" id="GO:0015888">
    <property type="term" value="P:thiamine transport"/>
    <property type="evidence" value="ECO:0007669"/>
    <property type="project" value="TreeGrafter"/>
</dbReference>
<dbReference type="Gene3D" id="3.40.190.10">
    <property type="entry name" value="Periplasmic binding protein-like II"/>
    <property type="match status" value="2"/>
</dbReference>
<dbReference type="GO" id="GO:0030975">
    <property type="term" value="F:thiamine binding"/>
    <property type="evidence" value="ECO:0007669"/>
    <property type="project" value="TreeGrafter"/>
</dbReference>
<dbReference type="AlphaFoldDB" id="A0AB39VK44"/>
<keyword evidence="1" id="KW-0732">Signal</keyword>
<reference evidence="3" key="1">
    <citation type="submission" date="2024-07" db="EMBL/GenBank/DDBJ databases">
        <authorList>
            <person name="Li X.-J."/>
            <person name="Wang X."/>
        </authorList>
    </citation>
    <scope>NUCLEOTIDE SEQUENCE</scope>
    <source>
        <strain evidence="3">HSP-334</strain>
    </source>
</reference>
<dbReference type="SUPFAM" id="SSF140683">
    <property type="entry name" value="SP0561-like"/>
    <property type="match status" value="1"/>
</dbReference>
<dbReference type="InterPro" id="IPR038062">
    <property type="entry name" value="ScdA-like_N_sf"/>
</dbReference>
<dbReference type="InterPro" id="IPR015077">
    <property type="entry name" value="DUF1858"/>
</dbReference>
<protein>
    <submittedName>
        <fullName evidence="3">ABC transporter substrate-binding protein</fullName>
    </submittedName>
</protein>
<accession>A0AB39VK44</accession>
<gene>
    <name evidence="3" type="ORF">AB8B22_02185</name>
</gene>
<dbReference type="Gene3D" id="1.10.3910.10">
    <property type="entry name" value="SP0561-like"/>
    <property type="match status" value="1"/>
</dbReference>
<dbReference type="KEGG" id="lrug:AB8B22_02185"/>
<dbReference type="SUPFAM" id="SSF53850">
    <property type="entry name" value="Periplasmic binding protein-like II"/>
    <property type="match status" value="1"/>
</dbReference>
<dbReference type="GO" id="GO:0030288">
    <property type="term" value="C:outer membrane-bounded periplasmic space"/>
    <property type="evidence" value="ECO:0007669"/>
    <property type="project" value="TreeGrafter"/>
</dbReference>
<evidence type="ECO:0000256" key="1">
    <source>
        <dbReference type="ARBA" id="ARBA00022729"/>
    </source>
</evidence>
<sequence>MKDLLNETLYDIINDDPKIYDFFITNGFDNFKNKEMLKIMGKNIKLGMALKSKRINPELFLEKLNAFLKKDSEVDISLEENEVNKSKASKNDVLIEGVLPCPIRIPLLEGIKEWVDAQNKKNDYTIKYELQSANLGLDWVVEKVKTGDANEVPDVLLSAGFELFFDKNLMGQYMENGIFETYFENMNKDFCNENIDLRDPKKRYAIMGVVPAVFLVNKTALKDRKVPQTWDEILSDEFENSVALPMADLDLFNALIVMVYKEYGIDGIKKLAKSYKKNLHPAQMVKARTKAQEAPAISIIPYFFSQMVNGASDLEVVWPKDGALLSPIFMITKKEKADKIKPFLDLFLSEKVGNLFSANGKFPTTNPNVDNHLEENQNFKWVGWDFIYKNDVGKIVREGEKLFDEEIKKYF</sequence>